<dbReference type="InterPro" id="IPR006935">
    <property type="entry name" value="Helicase/UvrB_N"/>
</dbReference>
<evidence type="ECO:0000313" key="20">
    <source>
        <dbReference type="Proteomes" id="UP001528672"/>
    </source>
</evidence>
<evidence type="ECO:0000259" key="16">
    <source>
        <dbReference type="PROSITE" id="PS50151"/>
    </source>
</evidence>
<name>A0ABT5MD22_9BURK</name>
<keyword evidence="9 13" id="KW-0234">DNA repair</keyword>
<evidence type="ECO:0000256" key="7">
    <source>
        <dbReference type="ARBA" id="ARBA00022840"/>
    </source>
</evidence>
<reference evidence="19 20" key="1">
    <citation type="submission" date="2023-02" db="EMBL/GenBank/DDBJ databases">
        <title>Bacterial whole genome sequence for Curvibacter sp. HBC28.</title>
        <authorList>
            <person name="Le V."/>
            <person name="Ko S.-R."/>
            <person name="Ahn C.-Y."/>
            <person name="Oh H.-M."/>
        </authorList>
    </citation>
    <scope>NUCLEOTIDE SEQUENCE [LARGE SCALE GENOMIC DNA]</scope>
    <source>
        <strain evidence="19 20">HBC28</strain>
    </source>
</reference>
<evidence type="ECO:0000256" key="11">
    <source>
        <dbReference type="ARBA" id="ARBA00026033"/>
    </source>
</evidence>
<dbReference type="SUPFAM" id="SSF52540">
    <property type="entry name" value="P-loop containing nucleoside triphosphate hydrolases"/>
    <property type="match status" value="2"/>
</dbReference>
<evidence type="ECO:0000256" key="1">
    <source>
        <dbReference type="ARBA" id="ARBA00004496"/>
    </source>
</evidence>
<evidence type="ECO:0000256" key="15">
    <source>
        <dbReference type="SAM" id="Coils"/>
    </source>
</evidence>
<feature type="short sequence motif" description="Beta-hairpin" evidence="13">
    <location>
        <begin position="111"/>
        <end position="134"/>
    </location>
</feature>
<keyword evidence="7 13" id="KW-0067">ATP-binding</keyword>
<dbReference type="InterPro" id="IPR004807">
    <property type="entry name" value="UvrB"/>
</dbReference>
<dbReference type="InterPro" id="IPR001943">
    <property type="entry name" value="UVR_dom"/>
</dbReference>
<evidence type="ECO:0000256" key="13">
    <source>
        <dbReference type="HAMAP-Rule" id="MF_00204"/>
    </source>
</evidence>
<comment type="subcellular location">
    <subcellularLocation>
        <location evidence="1 13 14">Cytoplasm</location>
    </subcellularLocation>
</comment>
<evidence type="ECO:0000256" key="6">
    <source>
        <dbReference type="ARBA" id="ARBA00022769"/>
    </source>
</evidence>
<dbReference type="CDD" id="cd18790">
    <property type="entry name" value="SF2_C_UvrB"/>
    <property type="match status" value="1"/>
</dbReference>
<dbReference type="PROSITE" id="PS50151">
    <property type="entry name" value="UVR"/>
    <property type="match status" value="1"/>
</dbReference>
<dbReference type="SMART" id="SM00487">
    <property type="entry name" value="DEXDc"/>
    <property type="match status" value="1"/>
</dbReference>
<sequence>MPDISEVLVEPPKGEFVRFPDSPFELFQPYPPAGDQPTAINQLVEGVRDGEVFQTLLGVTGSGKTFTMANVIARLGRPAIVFAPNKTLAAQLYSEFREFFPKNAVEYFVSYYDYYQPEAYVPQRDLFIEKDSAINEHIEQMRLSCTKSIIERRDVVIVATVSAIYGIGEPESYHRMVMTLRSGDTLGQRDVIAQLIRMQYQRNDMEFGRGKFRVRGDTIDVFPAEHSELALRIELFDEEIESLQLFDPLTGRVRQKIPRFTVYPSSHYVTPRDRVLAAVETIKVELSERLKELVGMGKLVEAQRLEQRTRFDLEMLSEVGHCKGIENYTRHLSGAAPGEPPSTLTDYMPADAVMFLDESHVLIGQLGGMYNGDRARKTTLVEYGFRLPSALDNRPLKFEEFEKRMRQIIFVSATPAQYEIDHAGQVVEQVVRPTGLVDPVVEVRPATHQVDDVLQEIRIRVEKNERVLITTLTKRMAEQLTDYLSDNGVKVRYLHSDVDTVERVEILRDLRLGTFDVLVGINLLREGLDIPEVSLVAILDADKEGFLRAERSLIQTIGRAARNLNGRAILYADRITESMKKAMGETERRRLKQIAHNEAHGITPRSIVKQVRDLIDGVYSEKSGREAEKLEQSAMQRARVEELSEKDVGREIKRLEKEMLEHARNLEFEKAARSRDQLALLRERAFGAAGSDNIVLLPLKK</sequence>
<keyword evidence="6 13" id="KW-0228">DNA excision</keyword>
<proteinExistence type="inferred from homology"/>
<comment type="domain">
    <text evidence="13">The beta-hairpin motif is involved in DNA binding.</text>
</comment>
<dbReference type="Gene3D" id="6.10.140.240">
    <property type="match status" value="1"/>
</dbReference>
<dbReference type="EMBL" id="JAQSIO010000002">
    <property type="protein sequence ID" value="MDD0814493.1"/>
    <property type="molecule type" value="Genomic_DNA"/>
</dbReference>
<dbReference type="NCBIfam" id="NF003673">
    <property type="entry name" value="PRK05298.1"/>
    <property type="match status" value="1"/>
</dbReference>
<dbReference type="PANTHER" id="PTHR24029">
    <property type="entry name" value="UVRABC SYSTEM PROTEIN B"/>
    <property type="match status" value="1"/>
</dbReference>
<dbReference type="RefSeq" id="WP_273926107.1">
    <property type="nucleotide sequence ID" value="NZ_JAQSIN010000001.1"/>
</dbReference>
<comment type="caution">
    <text evidence="19">The sequence shown here is derived from an EMBL/GenBank/DDBJ whole genome shotgun (WGS) entry which is preliminary data.</text>
</comment>
<dbReference type="InterPro" id="IPR036876">
    <property type="entry name" value="UVR_dom_sf"/>
</dbReference>
<dbReference type="SMART" id="SM00490">
    <property type="entry name" value="HELICc"/>
    <property type="match status" value="1"/>
</dbReference>
<feature type="domain" description="Helicase C-terminal" evidence="18">
    <location>
        <begin position="449"/>
        <end position="615"/>
    </location>
</feature>
<feature type="domain" description="Helicase ATP-binding" evidence="17">
    <location>
        <begin position="45"/>
        <end position="179"/>
    </location>
</feature>
<evidence type="ECO:0000256" key="5">
    <source>
        <dbReference type="ARBA" id="ARBA00022763"/>
    </source>
</evidence>
<keyword evidence="15" id="KW-0175">Coiled coil</keyword>
<evidence type="ECO:0000256" key="10">
    <source>
        <dbReference type="ARBA" id="ARBA00023236"/>
    </source>
</evidence>
<comment type="function">
    <text evidence="13">The UvrABC repair system catalyzes the recognition and processing of DNA lesions. A damage recognition complex composed of 2 UvrA and 2 UvrB subunits scans DNA for abnormalities. Upon binding of the UvrA(2)B(2) complex to a putative damaged site, the DNA wraps around one UvrB monomer. DNA wrap is dependent on ATP binding by UvrB and probably causes local melting of the DNA helix, facilitating insertion of UvrB beta-hairpin between the DNA strands. Then UvrB probes one DNA strand for the presence of a lesion. If a lesion is found the UvrA subunits dissociate and the UvrB-DNA preincision complex is formed. This complex is subsequently bound by UvrC and the second UvrB is released. If no lesion is found, the DNA wraps around the other UvrB subunit that will check the other stand for damage.</text>
</comment>
<feature type="coiled-coil region" evidence="15">
    <location>
        <begin position="645"/>
        <end position="672"/>
    </location>
</feature>
<keyword evidence="4 13" id="KW-0547">Nucleotide-binding</keyword>
<dbReference type="Gene3D" id="4.10.860.10">
    <property type="entry name" value="UVR domain"/>
    <property type="match status" value="1"/>
</dbReference>
<dbReference type="InterPro" id="IPR024759">
    <property type="entry name" value="UvrB_YAD/RRR_dom"/>
</dbReference>
<dbReference type="PANTHER" id="PTHR24029:SF0">
    <property type="entry name" value="UVRABC SYSTEM PROTEIN B"/>
    <property type="match status" value="1"/>
</dbReference>
<evidence type="ECO:0000256" key="14">
    <source>
        <dbReference type="RuleBase" id="RU003587"/>
    </source>
</evidence>
<dbReference type="Pfam" id="PF12344">
    <property type="entry name" value="UvrB"/>
    <property type="match status" value="1"/>
</dbReference>
<dbReference type="Pfam" id="PF02151">
    <property type="entry name" value="UVR"/>
    <property type="match status" value="1"/>
</dbReference>
<dbReference type="Pfam" id="PF17757">
    <property type="entry name" value="UvrB_inter"/>
    <property type="match status" value="1"/>
</dbReference>
<dbReference type="NCBIfam" id="TIGR00631">
    <property type="entry name" value="uvrb"/>
    <property type="match status" value="1"/>
</dbReference>
<keyword evidence="8 13" id="KW-0267">Excision nuclease</keyword>
<evidence type="ECO:0000256" key="2">
    <source>
        <dbReference type="ARBA" id="ARBA00008533"/>
    </source>
</evidence>
<evidence type="ECO:0000256" key="12">
    <source>
        <dbReference type="ARBA" id="ARBA00029504"/>
    </source>
</evidence>
<evidence type="ECO:0000256" key="3">
    <source>
        <dbReference type="ARBA" id="ARBA00022490"/>
    </source>
</evidence>
<gene>
    <name evidence="13 19" type="primary">uvrB</name>
    <name evidence="19" type="ORF">PSQ39_07610</name>
</gene>
<organism evidence="19 20">
    <name type="scientific">Curvibacter microcysteis</name>
    <dbReference type="NCBI Taxonomy" id="3026419"/>
    <lineage>
        <taxon>Bacteria</taxon>
        <taxon>Pseudomonadati</taxon>
        <taxon>Pseudomonadota</taxon>
        <taxon>Betaproteobacteria</taxon>
        <taxon>Burkholderiales</taxon>
        <taxon>Comamonadaceae</taxon>
        <taxon>Curvibacter</taxon>
    </lineage>
</organism>
<comment type="subunit">
    <text evidence="11 13 14">Forms a heterotetramer with UvrA during the search for lesions. Interacts with UvrC in an incision complex.</text>
</comment>
<keyword evidence="3 13" id="KW-0963">Cytoplasm</keyword>
<keyword evidence="10 13" id="KW-0742">SOS response</keyword>
<evidence type="ECO:0000256" key="4">
    <source>
        <dbReference type="ARBA" id="ARBA00022741"/>
    </source>
</evidence>
<accession>A0ABT5MD22</accession>
<dbReference type="PROSITE" id="PS51194">
    <property type="entry name" value="HELICASE_CTER"/>
    <property type="match status" value="1"/>
</dbReference>
<evidence type="ECO:0000259" key="17">
    <source>
        <dbReference type="PROSITE" id="PS51192"/>
    </source>
</evidence>
<dbReference type="InterPro" id="IPR041471">
    <property type="entry name" value="UvrB_inter"/>
</dbReference>
<feature type="domain" description="UVR" evidence="16">
    <location>
        <begin position="649"/>
        <end position="684"/>
    </location>
</feature>
<dbReference type="Gene3D" id="3.40.50.300">
    <property type="entry name" value="P-loop containing nucleotide triphosphate hydrolases"/>
    <property type="match status" value="3"/>
</dbReference>
<dbReference type="Pfam" id="PF00271">
    <property type="entry name" value="Helicase_C"/>
    <property type="match status" value="1"/>
</dbReference>
<keyword evidence="20" id="KW-1185">Reference proteome</keyword>
<dbReference type="InterPro" id="IPR027417">
    <property type="entry name" value="P-loop_NTPase"/>
</dbReference>
<dbReference type="Proteomes" id="UP001528672">
    <property type="component" value="Unassembled WGS sequence"/>
</dbReference>
<evidence type="ECO:0000256" key="8">
    <source>
        <dbReference type="ARBA" id="ARBA00022881"/>
    </source>
</evidence>
<protein>
    <recommendedName>
        <fullName evidence="12 13">UvrABC system protein B</fullName>
        <shortName evidence="13">Protein UvrB</shortName>
    </recommendedName>
    <alternativeName>
        <fullName evidence="13">Excinuclease ABC subunit B</fullName>
    </alternativeName>
</protein>
<comment type="similarity">
    <text evidence="2 13 14">Belongs to the UvrB family.</text>
</comment>
<dbReference type="Pfam" id="PF04851">
    <property type="entry name" value="ResIII"/>
    <property type="match status" value="1"/>
</dbReference>
<keyword evidence="19" id="KW-0378">Hydrolase</keyword>
<keyword evidence="5 13" id="KW-0227">DNA damage</keyword>
<dbReference type="CDD" id="cd17916">
    <property type="entry name" value="DEXHc_UvrB"/>
    <property type="match status" value="1"/>
</dbReference>
<dbReference type="InterPro" id="IPR001650">
    <property type="entry name" value="Helicase_C-like"/>
</dbReference>
<dbReference type="SUPFAM" id="SSF46600">
    <property type="entry name" value="C-terminal UvrC-binding domain of UvrB"/>
    <property type="match status" value="1"/>
</dbReference>
<dbReference type="GO" id="GO:0016787">
    <property type="term" value="F:hydrolase activity"/>
    <property type="evidence" value="ECO:0007669"/>
    <property type="project" value="UniProtKB-KW"/>
</dbReference>
<dbReference type="InterPro" id="IPR014001">
    <property type="entry name" value="Helicase_ATP-bd"/>
</dbReference>
<evidence type="ECO:0000313" key="19">
    <source>
        <dbReference type="EMBL" id="MDD0814493.1"/>
    </source>
</evidence>
<feature type="binding site" evidence="13">
    <location>
        <begin position="58"/>
        <end position="65"/>
    </location>
    <ligand>
        <name>ATP</name>
        <dbReference type="ChEBI" id="CHEBI:30616"/>
    </ligand>
</feature>
<evidence type="ECO:0000259" key="18">
    <source>
        <dbReference type="PROSITE" id="PS51194"/>
    </source>
</evidence>
<evidence type="ECO:0000256" key="9">
    <source>
        <dbReference type="ARBA" id="ARBA00023204"/>
    </source>
</evidence>
<dbReference type="HAMAP" id="MF_00204">
    <property type="entry name" value="UvrB"/>
    <property type="match status" value="1"/>
</dbReference>
<dbReference type="PROSITE" id="PS51192">
    <property type="entry name" value="HELICASE_ATP_BIND_1"/>
    <property type="match status" value="1"/>
</dbReference>